<proteinExistence type="predicted"/>
<organism evidence="1">
    <name type="scientific">marine sediment metagenome</name>
    <dbReference type="NCBI Taxonomy" id="412755"/>
    <lineage>
        <taxon>unclassified sequences</taxon>
        <taxon>metagenomes</taxon>
        <taxon>ecological metagenomes</taxon>
    </lineage>
</organism>
<dbReference type="EMBL" id="LAZR01022883">
    <property type="protein sequence ID" value="KKL80340.1"/>
    <property type="molecule type" value="Genomic_DNA"/>
</dbReference>
<dbReference type="AlphaFoldDB" id="A0A0F9HF91"/>
<evidence type="ECO:0000313" key="1">
    <source>
        <dbReference type="EMBL" id="KKL80340.1"/>
    </source>
</evidence>
<reference evidence="1" key="1">
    <citation type="journal article" date="2015" name="Nature">
        <title>Complex archaea that bridge the gap between prokaryotes and eukaryotes.</title>
        <authorList>
            <person name="Spang A."/>
            <person name="Saw J.H."/>
            <person name="Jorgensen S.L."/>
            <person name="Zaremba-Niedzwiedzka K."/>
            <person name="Martijn J."/>
            <person name="Lind A.E."/>
            <person name="van Eijk R."/>
            <person name="Schleper C."/>
            <person name="Guy L."/>
            <person name="Ettema T.J."/>
        </authorList>
    </citation>
    <scope>NUCLEOTIDE SEQUENCE</scope>
</reference>
<sequence>MRKRFLLILYVILTPIFLSGLAQAACVSDVNFTKDGKAFANITGAGVGKLSIKNGEEPFTFIANVDDLKMVSFLNKGAEATLEIKDTKKINIMDKAGDKFEVKFIRNDECKWKKPEKADSFKFKVLSEGIMNSIEASADKIEALSCEKNKN</sequence>
<feature type="non-terminal residue" evidence="1">
    <location>
        <position position="151"/>
    </location>
</feature>
<comment type="caution">
    <text evidence="1">The sequence shown here is derived from an EMBL/GenBank/DDBJ whole genome shotgun (WGS) entry which is preliminary data.</text>
</comment>
<name>A0A0F9HF91_9ZZZZ</name>
<accession>A0A0F9HF91</accession>
<protein>
    <submittedName>
        <fullName evidence="1">Uncharacterized protein</fullName>
    </submittedName>
</protein>
<gene>
    <name evidence="1" type="ORF">LCGC14_2005770</name>
</gene>